<sequence length="260" mass="30666">MEFPVTNERIPNLTGKQSDGITVFRIPPMTSLMLHRCRTGAINLQSRHDSHRSFQQFCSLFRCNVTSLMPPDRLSAFNRGDLSSVRVSVVKEFVMVKILEKQWEYKGTVHQLFLDFKKAYDSVKKEVLYDILTEFGIPKKLVRLIKMCLNETYSRVRIVGLFPYCVIQLKTAMDDNEEFELYRVTSIFSYFLRVWSKFHYRMSTEAGPKRKRYSRRNDMDSVSLFLTRLVPNFTILCQQRPDRKENGIADEMTRTAFPYF</sequence>
<protein>
    <recommendedName>
        <fullName evidence="3">Reverse transcriptase domain-containing protein</fullName>
    </recommendedName>
</protein>
<reference evidence="1 2" key="1">
    <citation type="journal article" date="2022" name="Allergy">
        <title>Genome assembly and annotation of Periplaneta americana reveal a comprehensive cockroach allergen profile.</title>
        <authorList>
            <person name="Wang L."/>
            <person name="Xiong Q."/>
            <person name="Saelim N."/>
            <person name="Wang L."/>
            <person name="Nong W."/>
            <person name="Wan A.T."/>
            <person name="Shi M."/>
            <person name="Liu X."/>
            <person name="Cao Q."/>
            <person name="Hui J.H.L."/>
            <person name="Sookrung N."/>
            <person name="Leung T.F."/>
            <person name="Tungtrongchitr A."/>
            <person name="Tsui S.K.W."/>
        </authorList>
    </citation>
    <scope>NUCLEOTIDE SEQUENCE [LARGE SCALE GENOMIC DNA]</scope>
    <source>
        <strain evidence="1">PWHHKU_190912</strain>
    </source>
</reference>
<keyword evidence="2" id="KW-1185">Reference proteome</keyword>
<evidence type="ECO:0000313" key="1">
    <source>
        <dbReference type="EMBL" id="KAJ4442193.1"/>
    </source>
</evidence>
<accession>A0ABQ8T7H9</accession>
<dbReference type="Proteomes" id="UP001148838">
    <property type="component" value="Unassembled WGS sequence"/>
</dbReference>
<evidence type="ECO:0000313" key="2">
    <source>
        <dbReference type="Proteomes" id="UP001148838"/>
    </source>
</evidence>
<proteinExistence type="predicted"/>
<dbReference type="EMBL" id="JAJSOF020000015">
    <property type="protein sequence ID" value="KAJ4442193.1"/>
    <property type="molecule type" value="Genomic_DNA"/>
</dbReference>
<comment type="caution">
    <text evidence="1">The sequence shown here is derived from an EMBL/GenBank/DDBJ whole genome shotgun (WGS) entry which is preliminary data.</text>
</comment>
<organism evidence="1 2">
    <name type="scientific">Periplaneta americana</name>
    <name type="common">American cockroach</name>
    <name type="synonym">Blatta americana</name>
    <dbReference type="NCBI Taxonomy" id="6978"/>
    <lineage>
        <taxon>Eukaryota</taxon>
        <taxon>Metazoa</taxon>
        <taxon>Ecdysozoa</taxon>
        <taxon>Arthropoda</taxon>
        <taxon>Hexapoda</taxon>
        <taxon>Insecta</taxon>
        <taxon>Pterygota</taxon>
        <taxon>Neoptera</taxon>
        <taxon>Polyneoptera</taxon>
        <taxon>Dictyoptera</taxon>
        <taxon>Blattodea</taxon>
        <taxon>Blattoidea</taxon>
        <taxon>Blattidae</taxon>
        <taxon>Blattinae</taxon>
        <taxon>Periplaneta</taxon>
    </lineage>
</organism>
<evidence type="ECO:0008006" key="3">
    <source>
        <dbReference type="Google" id="ProtNLM"/>
    </source>
</evidence>
<name>A0ABQ8T7H9_PERAM</name>
<gene>
    <name evidence="1" type="ORF">ANN_12059</name>
</gene>